<dbReference type="RefSeq" id="WP_100201855.1">
    <property type="nucleotide sequence ID" value="NZ_PGGW01000039.1"/>
</dbReference>
<protein>
    <submittedName>
        <fullName evidence="2">DUF393 domain-containing protein</fullName>
    </submittedName>
</protein>
<dbReference type="Pfam" id="PF04134">
    <property type="entry name" value="DCC1-like"/>
    <property type="match status" value="1"/>
</dbReference>
<accession>A0A2M8M0N7</accession>
<dbReference type="EMBL" id="PGGW01000050">
    <property type="protein sequence ID" value="PJE97056.1"/>
    <property type="molecule type" value="Genomic_DNA"/>
</dbReference>
<sequence length="130" mass="13867">MGTRELPSTVLAFDGDCGFCQKSVALLVARAAPTVPAAPWQSLPERITRPHLARLEREVLLLDGGRAAAGGAGAVAAYLRSSPKRRYRAAGRFLALPGIRGCARLGYRWVAANRYRMPGSTPACAVPPRP</sequence>
<proteinExistence type="predicted"/>
<gene>
    <name evidence="2" type="ORF">CUT44_11635</name>
    <name evidence="1" type="ORF">CUT44_14890</name>
</gene>
<dbReference type="Proteomes" id="UP000230407">
    <property type="component" value="Unassembled WGS sequence"/>
</dbReference>
<dbReference type="AlphaFoldDB" id="A0A2M8M0N7"/>
<evidence type="ECO:0000313" key="3">
    <source>
        <dbReference type="Proteomes" id="UP000230407"/>
    </source>
</evidence>
<evidence type="ECO:0000313" key="1">
    <source>
        <dbReference type="EMBL" id="PJE97056.1"/>
    </source>
</evidence>
<evidence type="ECO:0000313" key="2">
    <source>
        <dbReference type="EMBL" id="PJE97765.1"/>
    </source>
</evidence>
<comment type="caution">
    <text evidence="2">The sequence shown here is derived from an EMBL/GenBank/DDBJ whole genome shotgun (WGS) entry which is preliminary data.</text>
</comment>
<dbReference type="EMBL" id="PGGW01000039">
    <property type="protein sequence ID" value="PJE97765.1"/>
    <property type="molecule type" value="Genomic_DNA"/>
</dbReference>
<name>A0A2M8M0N7_9ACTN</name>
<reference evidence="2 3" key="1">
    <citation type="submission" date="2017-11" db="EMBL/GenBank/DDBJ databases">
        <title>Streptomyces carmine sp. nov., a novel actinomycete isolated from Sophora alopecuroides in Xinjiang, China.</title>
        <authorList>
            <person name="Wang Y."/>
            <person name="Luo X."/>
            <person name="Wan C."/>
            <person name="Zhang L."/>
        </authorList>
    </citation>
    <scope>NUCLEOTIDE SEQUENCE [LARGE SCALE GENOMIC DNA]</scope>
    <source>
        <strain evidence="2 3">TRM SA0054</strain>
    </source>
</reference>
<organism evidence="2 3">
    <name type="scientific">Streptomyces carminius</name>
    <dbReference type="NCBI Taxonomy" id="2665496"/>
    <lineage>
        <taxon>Bacteria</taxon>
        <taxon>Bacillati</taxon>
        <taxon>Actinomycetota</taxon>
        <taxon>Actinomycetes</taxon>
        <taxon>Kitasatosporales</taxon>
        <taxon>Streptomycetaceae</taxon>
        <taxon>Streptomyces</taxon>
    </lineage>
</organism>
<dbReference type="GO" id="GO:0015035">
    <property type="term" value="F:protein-disulfide reductase activity"/>
    <property type="evidence" value="ECO:0007669"/>
    <property type="project" value="InterPro"/>
</dbReference>
<keyword evidence="3" id="KW-1185">Reference proteome</keyword>
<dbReference type="InterPro" id="IPR007263">
    <property type="entry name" value="DCC1-like"/>
</dbReference>